<dbReference type="InterPro" id="IPR029787">
    <property type="entry name" value="Nucleotide_cyclase"/>
</dbReference>
<dbReference type="PANTHER" id="PTHR45138:SF9">
    <property type="entry name" value="DIGUANYLATE CYCLASE DGCM-RELATED"/>
    <property type="match status" value="1"/>
</dbReference>
<name>A0A850T6N7_9BACT</name>
<dbReference type="GO" id="GO:0005886">
    <property type="term" value="C:plasma membrane"/>
    <property type="evidence" value="ECO:0007669"/>
    <property type="project" value="TreeGrafter"/>
</dbReference>
<evidence type="ECO:0000259" key="4">
    <source>
        <dbReference type="PROSITE" id="PS50113"/>
    </source>
</evidence>
<dbReference type="CDD" id="cd01949">
    <property type="entry name" value="GGDEF"/>
    <property type="match status" value="1"/>
</dbReference>
<dbReference type="NCBIfam" id="TIGR00229">
    <property type="entry name" value="sensory_box"/>
    <property type="match status" value="2"/>
</dbReference>
<comment type="catalytic activity">
    <reaction evidence="2">
        <text>2 GTP = 3',3'-c-di-GMP + 2 diphosphate</text>
        <dbReference type="Rhea" id="RHEA:24898"/>
        <dbReference type="ChEBI" id="CHEBI:33019"/>
        <dbReference type="ChEBI" id="CHEBI:37565"/>
        <dbReference type="ChEBI" id="CHEBI:58805"/>
        <dbReference type="EC" id="2.7.7.65"/>
    </reaction>
</comment>
<sequence>MKLIERVLALGNLLEFSDIAYIETDISLRIISWNSAAQRLFHYSEDQALGRYLSNLIPVDKETLLNCTRTERQSIQIQDKAGENCDYQITCTPIKSLKAERLGVALTVEKMSSPPEIHPGLKALSEQEIQELCNSAPIGIYHVSLDGKLNVANSEYAWMLGYESPEAAISQIHDFARQVFFDEKKAEEFMFNILESDQIVSFRSRLKRKDNSFIWALCYAKVTRNESGRVNGFNGFSINISAVVRTEKALEEANQKLKIISIIDGLTQIPNRRHFDETLEKEWKRHLRKEEELSVILCDIDFFKPYNDTYGHQAGDECLKKVARTIQASVLRPEDFTARYGGEEFVLILPNTNLKGAKEVAERVRTAVENLEVPHEGSRIAPHVTLSLGGATVTPHEHCSAHTLVDMADQALYEAKEGGRNQSLGKQM</sequence>
<evidence type="ECO:0000256" key="2">
    <source>
        <dbReference type="ARBA" id="ARBA00034247"/>
    </source>
</evidence>
<dbReference type="SMART" id="SM00267">
    <property type="entry name" value="GGDEF"/>
    <property type="match status" value="1"/>
</dbReference>
<dbReference type="PROSITE" id="PS50112">
    <property type="entry name" value="PAS"/>
    <property type="match status" value="1"/>
</dbReference>
<proteinExistence type="predicted"/>
<dbReference type="InterPro" id="IPR000700">
    <property type="entry name" value="PAS-assoc_C"/>
</dbReference>
<organism evidence="6 7">
    <name type="scientific">Desulfobacter latus</name>
    <dbReference type="NCBI Taxonomy" id="2292"/>
    <lineage>
        <taxon>Bacteria</taxon>
        <taxon>Pseudomonadati</taxon>
        <taxon>Thermodesulfobacteriota</taxon>
        <taxon>Desulfobacteria</taxon>
        <taxon>Desulfobacterales</taxon>
        <taxon>Desulfobacteraceae</taxon>
        <taxon>Desulfobacter</taxon>
    </lineage>
</organism>
<evidence type="ECO:0000256" key="1">
    <source>
        <dbReference type="ARBA" id="ARBA00012528"/>
    </source>
</evidence>
<reference evidence="6 7" key="1">
    <citation type="submission" date="2020-06" db="EMBL/GenBank/DDBJ databases">
        <title>High-quality draft genome of sulfate reducer Desulfobacter latus type strain AcrS2 isolated from marine sediment.</title>
        <authorList>
            <person name="Hoppe M."/>
            <person name="Larsen C.K."/>
            <person name="Marshall I.P.G."/>
            <person name="Schramm A."/>
            <person name="Marietou A.G."/>
        </authorList>
    </citation>
    <scope>NUCLEOTIDE SEQUENCE [LARGE SCALE GENOMIC DNA]</scope>
    <source>
        <strain evidence="6 7">AcRS2</strain>
    </source>
</reference>
<dbReference type="NCBIfam" id="TIGR00254">
    <property type="entry name" value="GGDEF"/>
    <property type="match status" value="1"/>
</dbReference>
<dbReference type="PROSITE" id="PS50887">
    <property type="entry name" value="GGDEF"/>
    <property type="match status" value="1"/>
</dbReference>
<dbReference type="GO" id="GO:1902201">
    <property type="term" value="P:negative regulation of bacterial-type flagellum-dependent cell motility"/>
    <property type="evidence" value="ECO:0007669"/>
    <property type="project" value="TreeGrafter"/>
</dbReference>
<feature type="domain" description="GGDEF" evidence="5">
    <location>
        <begin position="291"/>
        <end position="428"/>
    </location>
</feature>
<dbReference type="Pfam" id="PF13426">
    <property type="entry name" value="PAS_9"/>
    <property type="match status" value="2"/>
</dbReference>
<evidence type="ECO:0000313" key="6">
    <source>
        <dbReference type="EMBL" id="NWH04018.1"/>
    </source>
</evidence>
<dbReference type="Gene3D" id="3.30.70.270">
    <property type="match status" value="1"/>
</dbReference>
<dbReference type="GO" id="GO:0052621">
    <property type="term" value="F:diguanylate cyclase activity"/>
    <property type="evidence" value="ECO:0007669"/>
    <property type="project" value="UniProtKB-EC"/>
</dbReference>
<dbReference type="EMBL" id="JACADJ010000006">
    <property type="protein sequence ID" value="NWH04018.1"/>
    <property type="molecule type" value="Genomic_DNA"/>
</dbReference>
<keyword evidence="7" id="KW-1185">Reference proteome</keyword>
<dbReference type="AlphaFoldDB" id="A0A850T6N7"/>
<evidence type="ECO:0000259" key="5">
    <source>
        <dbReference type="PROSITE" id="PS50887"/>
    </source>
</evidence>
<dbReference type="CDD" id="cd00130">
    <property type="entry name" value="PAS"/>
    <property type="match status" value="2"/>
</dbReference>
<evidence type="ECO:0000313" key="7">
    <source>
        <dbReference type="Proteomes" id="UP000553343"/>
    </source>
</evidence>
<dbReference type="InterPro" id="IPR050469">
    <property type="entry name" value="Diguanylate_Cyclase"/>
</dbReference>
<dbReference type="PANTHER" id="PTHR45138">
    <property type="entry name" value="REGULATORY COMPONENTS OF SENSORY TRANSDUCTION SYSTEM"/>
    <property type="match status" value="1"/>
</dbReference>
<dbReference type="InterPro" id="IPR000160">
    <property type="entry name" value="GGDEF_dom"/>
</dbReference>
<dbReference type="EC" id="2.7.7.65" evidence="1"/>
<dbReference type="PROSITE" id="PS50113">
    <property type="entry name" value="PAC"/>
    <property type="match status" value="1"/>
</dbReference>
<dbReference type="InterPro" id="IPR000014">
    <property type="entry name" value="PAS"/>
</dbReference>
<feature type="domain" description="PAS" evidence="3">
    <location>
        <begin position="125"/>
        <end position="166"/>
    </location>
</feature>
<dbReference type="RefSeq" id="WP_178365465.1">
    <property type="nucleotide sequence ID" value="NZ_JACADJ010000006.1"/>
</dbReference>
<dbReference type="Gene3D" id="3.30.450.20">
    <property type="entry name" value="PAS domain"/>
    <property type="match status" value="2"/>
</dbReference>
<dbReference type="InterPro" id="IPR043128">
    <property type="entry name" value="Rev_trsase/Diguanyl_cyclase"/>
</dbReference>
<dbReference type="Proteomes" id="UP000553343">
    <property type="component" value="Unassembled WGS sequence"/>
</dbReference>
<gene>
    <name evidence="6" type="ORF">HXW94_03260</name>
</gene>
<dbReference type="SUPFAM" id="SSF55073">
    <property type="entry name" value="Nucleotide cyclase"/>
    <property type="match status" value="1"/>
</dbReference>
<dbReference type="Pfam" id="PF00990">
    <property type="entry name" value="GGDEF"/>
    <property type="match status" value="1"/>
</dbReference>
<dbReference type="SMART" id="SM00091">
    <property type="entry name" value="PAS"/>
    <property type="match status" value="2"/>
</dbReference>
<dbReference type="InterPro" id="IPR035965">
    <property type="entry name" value="PAS-like_dom_sf"/>
</dbReference>
<dbReference type="GO" id="GO:0043709">
    <property type="term" value="P:cell adhesion involved in single-species biofilm formation"/>
    <property type="evidence" value="ECO:0007669"/>
    <property type="project" value="TreeGrafter"/>
</dbReference>
<dbReference type="SUPFAM" id="SSF55785">
    <property type="entry name" value="PYP-like sensor domain (PAS domain)"/>
    <property type="match status" value="2"/>
</dbReference>
<accession>A0A850T6N7</accession>
<evidence type="ECO:0000259" key="3">
    <source>
        <dbReference type="PROSITE" id="PS50112"/>
    </source>
</evidence>
<feature type="domain" description="PAC" evidence="4">
    <location>
        <begin position="200"/>
        <end position="252"/>
    </location>
</feature>
<dbReference type="FunFam" id="3.30.70.270:FF:000001">
    <property type="entry name" value="Diguanylate cyclase domain protein"/>
    <property type="match status" value="1"/>
</dbReference>
<comment type="caution">
    <text evidence="6">The sequence shown here is derived from an EMBL/GenBank/DDBJ whole genome shotgun (WGS) entry which is preliminary data.</text>
</comment>
<protein>
    <recommendedName>
        <fullName evidence="1">diguanylate cyclase</fullName>
        <ecNumber evidence="1">2.7.7.65</ecNumber>
    </recommendedName>
</protein>